<feature type="chain" id="PRO_5020346472" evidence="2">
    <location>
        <begin position="20"/>
        <end position="158"/>
    </location>
</feature>
<reference evidence="4" key="1">
    <citation type="journal article" date="2018" name="Nat. Microbiol.">
        <title>Leveraging single-cell genomics to expand the fungal tree of life.</title>
        <authorList>
            <person name="Ahrendt S.R."/>
            <person name="Quandt C.A."/>
            <person name="Ciobanu D."/>
            <person name="Clum A."/>
            <person name="Salamov A."/>
            <person name="Andreopoulos B."/>
            <person name="Cheng J.F."/>
            <person name="Woyke T."/>
            <person name="Pelin A."/>
            <person name="Henrissat B."/>
            <person name="Reynolds N.K."/>
            <person name="Benny G.L."/>
            <person name="Smith M.E."/>
            <person name="James T.Y."/>
            <person name="Grigoriev I.V."/>
        </authorList>
    </citation>
    <scope>NUCLEOTIDE SEQUENCE [LARGE SCALE GENOMIC DNA]</scope>
</reference>
<gene>
    <name evidence="3" type="ORF">BDK51DRAFT_28916</name>
</gene>
<feature type="region of interest" description="Disordered" evidence="1">
    <location>
        <begin position="16"/>
        <end position="57"/>
    </location>
</feature>
<dbReference type="EMBL" id="KZ998043">
    <property type="protein sequence ID" value="RKO86623.1"/>
    <property type="molecule type" value="Genomic_DNA"/>
</dbReference>
<keyword evidence="4" id="KW-1185">Reference proteome</keyword>
<name>A0A4P9W5L5_9FUNG</name>
<accession>A0A4P9W5L5</accession>
<protein>
    <submittedName>
        <fullName evidence="3">Uncharacterized protein</fullName>
    </submittedName>
</protein>
<organism evidence="3 4">
    <name type="scientific">Blyttiomyces helicus</name>
    <dbReference type="NCBI Taxonomy" id="388810"/>
    <lineage>
        <taxon>Eukaryota</taxon>
        <taxon>Fungi</taxon>
        <taxon>Fungi incertae sedis</taxon>
        <taxon>Chytridiomycota</taxon>
        <taxon>Chytridiomycota incertae sedis</taxon>
        <taxon>Chytridiomycetes</taxon>
        <taxon>Chytridiomycetes incertae sedis</taxon>
        <taxon>Blyttiomyces</taxon>
    </lineage>
</organism>
<sequence>MKFTILILALASIASGGSGGAISRRMDPGAGGARGGRPSWQLVDPGPNGGKWAGGSPVEPDEAPFYRMAVHSPVLAFSQPQSGGECLGCHLAIVIFEDGAKGTINPERNYGGSLAPPIIPIMRPWASPSSICVLVIEQATFWFSRGLSRDHGEGECLR</sequence>
<evidence type="ECO:0000256" key="2">
    <source>
        <dbReference type="SAM" id="SignalP"/>
    </source>
</evidence>
<evidence type="ECO:0000313" key="4">
    <source>
        <dbReference type="Proteomes" id="UP000269721"/>
    </source>
</evidence>
<dbReference type="Proteomes" id="UP000269721">
    <property type="component" value="Unassembled WGS sequence"/>
</dbReference>
<dbReference type="AlphaFoldDB" id="A0A4P9W5L5"/>
<evidence type="ECO:0000256" key="1">
    <source>
        <dbReference type="SAM" id="MobiDB-lite"/>
    </source>
</evidence>
<evidence type="ECO:0000313" key="3">
    <source>
        <dbReference type="EMBL" id="RKO86623.1"/>
    </source>
</evidence>
<proteinExistence type="predicted"/>
<feature type="signal peptide" evidence="2">
    <location>
        <begin position="1"/>
        <end position="19"/>
    </location>
</feature>
<keyword evidence="2" id="KW-0732">Signal</keyword>